<dbReference type="GO" id="GO:0005829">
    <property type="term" value="C:cytosol"/>
    <property type="evidence" value="ECO:0007669"/>
    <property type="project" value="TreeGrafter"/>
</dbReference>
<dbReference type="PANTHER" id="PTHR11548:SF2">
    <property type="entry name" value="THYMIDYLATE SYNTHASE"/>
    <property type="match status" value="1"/>
</dbReference>
<dbReference type="EMBL" id="CAJVPY010016686">
    <property type="protein sequence ID" value="CAG8758264.1"/>
    <property type="molecule type" value="Genomic_DNA"/>
</dbReference>
<dbReference type="InterPro" id="IPR023451">
    <property type="entry name" value="Thymidate_synth/dCMP_Mease_dom"/>
</dbReference>
<dbReference type="CDD" id="cd00351">
    <property type="entry name" value="TS_Pyrimidine_HMase"/>
    <property type="match status" value="1"/>
</dbReference>
<dbReference type="GO" id="GO:0004799">
    <property type="term" value="F:thymidylate synthase activity"/>
    <property type="evidence" value="ECO:0007669"/>
    <property type="project" value="UniProtKB-EC"/>
</dbReference>
<dbReference type="NCBIfam" id="TIGR03284">
    <property type="entry name" value="thym_sym"/>
    <property type="match status" value="1"/>
</dbReference>
<dbReference type="PANTHER" id="PTHR11548">
    <property type="entry name" value="THYMIDYLATE SYNTHASE 1"/>
    <property type="match status" value="1"/>
</dbReference>
<dbReference type="PRINTS" id="PR00108">
    <property type="entry name" value="THYMDSNTHASE"/>
</dbReference>
<proteinExistence type="predicted"/>
<feature type="domain" description="Thymidylate synthase/dCMP hydroxymethylase" evidence="4">
    <location>
        <begin position="1"/>
        <end position="163"/>
    </location>
</feature>
<evidence type="ECO:0000259" key="4">
    <source>
        <dbReference type="Pfam" id="PF00303"/>
    </source>
</evidence>
<dbReference type="Pfam" id="PF00303">
    <property type="entry name" value="Thymidylat_synt"/>
    <property type="match status" value="1"/>
</dbReference>
<dbReference type="Gene3D" id="3.30.572.10">
    <property type="entry name" value="Thymidylate synthase/dCMP hydroxymethylase domain"/>
    <property type="match status" value="1"/>
</dbReference>
<dbReference type="AlphaFoldDB" id="A0A9N9IZG5"/>
<dbReference type="GO" id="GO:0005739">
    <property type="term" value="C:mitochondrion"/>
    <property type="evidence" value="ECO:0007669"/>
    <property type="project" value="TreeGrafter"/>
</dbReference>
<dbReference type="InterPro" id="IPR045097">
    <property type="entry name" value="Thymidate_synth/dCMP_Mease"/>
</dbReference>
<gene>
    <name evidence="5" type="ORF">DERYTH_LOCUS17556</name>
</gene>
<evidence type="ECO:0000256" key="1">
    <source>
        <dbReference type="ARBA" id="ARBA00011947"/>
    </source>
</evidence>
<evidence type="ECO:0000313" key="6">
    <source>
        <dbReference type="Proteomes" id="UP000789405"/>
    </source>
</evidence>
<keyword evidence="3" id="KW-0808">Transferase</keyword>
<dbReference type="GO" id="GO:0006231">
    <property type="term" value="P:dTMP biosynthetic process"/>
    <property type="evidence" value="ECO:0007669"/>
    <property type="project" value="InterPro"/>
</dbReference>
<sequence length="163" mass="18773">VDQLQEVINKIKNQPNDRRIILNAWNPADLKEMALPPCPMFCQFYVSNPDPKTHTRSLSSILYQRSCDMGLGVPFNIASYALLTRMIAHVTGLLPGEFIHTMGDAHIYIDHIDALKVQLEREPRAFPQLEIKRKITDINDFRLEDFEIIGYQPYGKIKMNMSV</sequence>
<accession>A0A9N9IZG5</accession>
<dbReference type="InterPro" id="IPR036926">
    <property type="entry name" value="Thymidate_synth/dCMP_Mease_sf"/>
</dbReference>
<dbReference type="SUPFAM" id="SSF55831">
    <property type="entry name" value="Thymidylate synthase/dCMP hydroxymethylase"/>
    <property type="match status" value="1"/>
</dbReference>
<dbReference type="OrthoDB" id="766at2759"/>
<evidence type="ECO:0000256" key="2">
    <source>
        <dbReference type="ARBA" id="ARBA00022603"/>
    </source>
</evidence>
<protein>
    <recommendedName>
        <fullName evidence="1">thymidylate synthase</fullName>
        <ecNumber evidence="1">2.1.1.45</ecNumber>
    </recommendedName>
</protein>
<keyword evidence="2" id="KW-0489">Methyltransferase</keyword>
<evidence type="ECO:0000256" key="3">
    <source>
        <dbReference type="ARBA" id="ARBA00022679"/>
    </source>
</evidence>
<dbReference type="Proteomes" id="UP000789405">
    <property type="component" value="Unassembled WGS sequence"/>
</dbReference>
<dbReference type="GO" id="GO:0032259">
    <property type="term" value="P:methylation"/>
    <property type="evidence" value="ECO:0007669"/>
    <property type="project" value="UniProtKB-KW"/>
</dbReference>
<comment type="caution">
    <text evidence="5">The sequence shown here is derived from an EMBL/GenBank/DDBJ whole genome shotgun (WGS) entry which is preliminary data.</text>
</comment>
<name>A0A9N9IZG5_9GLOM</name>
<organism evidence="5 6">
    <name type="scientific">Dentiscutata erythropus</name>
    <dbReference type="NCBI Taxonomy" id="1348616"/>
    <lineage>
        <taxon>Eukaryota</taxon>
        <taxon>Fungi</taxon>
        <taxon>Fungi incertae sedis</taxon>
        <taxon>Mucoromycota</taxon>
        <taxon>Glomeromycotina</taxon>
        <taxon>Glomeromycetes</taxon>
        <taxon>Diversisporales</taxon>
        <taxon>Gigasporaceae</taxon>
        <taxon>Dentiscutata</taxon>
    </lineage>
</organism>
<keyword evidence="6" id="KW-1185">Reference proteome</keyword>
<feature type="non-terminal residue" evidence="5">
    <location>
        <position position="163"/>
    </location>
</feature>
<evidence type="ECO:0000313" key="5">
    <source>
        <dbReference type="EMBL" id="CAG8758264.1"/>
    </source>
</evidence>
<dbReference type="EC" id="2.1.1.45" evidence="1"/>
<dbReference type="InterPro" id="IPR000398">
    <property type="entry name" value="Thymidylate_synthase"/>
</dbReference>
<reference evidence="5" key="1">
    <citation type="submission" date="2021-06" db="EMBL/GenBank/DDBJ databases">
        <authorList>
            <person name="Kallberg Y."/>
            <person name="Tangrot J."/>
            <person name="Rosling A."/>
        </authorList>
    </citation>
    <scope>NUCLEOTIDE SEQUENCE</scope>
    <source>
        <strain evidence="5">MA453B</strain>
    </source>
</reference>